<dbReference type="EMBL" id="CM047746">
    <property type="protein sequence ID" value="KAJ0020732.1"/>
    <property type="molecule type" value="Genomic_DNA"/>
</dbReference>
<gene>
    <name evidence="1" type="ORF">Pint_31511</name>
</gene>
<accession>A0ACC0XQZ4</accession>
<name>A0ACC0XQZ4_9ROSI</name>
<dbReference type="Proteomes" id="UP001163603">
    <property type="component" value="Chromosome 11"/>
</dbReference>
<evidence type="ECO:0000313" key="1">
    <source>
        <dbReference type="EMBL" id="KAJ0020732.1"/>
    </source>
</evidence>
<keyword evidence="2" id="KW-1185">Reference proteome</keyword>
<organism evidence="1 2">
    <name type="scientific">Pistacia integerrima</name>
    <dbReference type="NCBI Taxonomy" id="434235"/>
    <lineage>
        <taxon>Eukaryota</taxon>
        <taxon>Viridiplantae</taxon>
        <taxon>Streptophyta</taxon>
        <taxon>Embryophyta</taxon>
        <taxon>Tracheophyta</taxon>
        <taxon>Spermatophyta</taxon>
        <taxon>Magnoliopsida</taxon>
        <taxon>eudicotyledons</taxon>
        <taxon>Gunneridae</taxon>
        <taxon>Pentapetalae</taxon>
        <taxon>rosids</taxon>
        <taxon>malvids</taxon>
        <taxon>Sapindales</taxon>
        <taxon>Anacardiaceae</taxon>
        <taxon>Pistacia</taxon>
    </lineage>
</organism>
<protein>
    <submittedName>
        <fullName evidence="1">Uncharacterized protein</fullName>
    </submittedName>
</protein>
<proteinExistence type="predicted"/>
<evidence type="ECO:0000313" key="2">
    <source>
        <dbReference type="Proteomes" id="UP001163603"/>
    </source>
</evidence>
<sequence length="184" mass="20664">MTTDLSNLSIHSEYDGTDEVVIGDGSGLPVSHIGSLSFASPSCIFHLRDTLCVPTIKKHLISVHHFTKQNNVYFEFHPSHFFVNDRITGATLLKGECEDGVYPLPETMATVSKPAITYVHERTTTDGWHKRLGPPSPKIVQHLIRTFSLPTNKKLKKIKKIKNYLFVFHVHKIKPTGKCSNLMA</sequence>
<reference evidence="2" key="1">
    <citation type="journal article" date="2023" name="G3 (Bethesda)">
        <title>Genome assembly and association tests identify interacting loci associated with vigor, precocity, and sex in interspecific pistachio rootstocks.</title>
        <authorList>
            <person name="Palmer W."/>
            <person name="Jacygrad E."/>
            <person name="Sagayaradj S."/>
            <person name="Cavanaugh K."/>
            <person name="Han R."/>
            <person name="Bertier L."/>
            <person name="Beede B."/>
            <person name="Kafkas S."/>
            <person name="Golino D."/>
            <person name="Preece J."/>
            <person name="Michelmore R."/>
        </authorList>
    </citation>
    <scope>NUCLEOTIDE SEQUENCE [LARGE SCALE GENOMIC DNA]</scope>
</reference>
<comment type="caution">
    <text evidence="1">The sequence shown here is derived from an EMBL/GenBank/DDBJ whole genome shotgun (WGS) entry which is preliminary data.</text>
</comment>